<dbReference type="SMART" id="SM00710">
    <property type="entry name" value="PbH1"/>
    <property type="match status" value="8"/>
</dbReference>
<dbReference type="RefSeq" id="WP_284371478.1">
    <property type="nucleotide sequence ID" value="NZ_BSNJ01000003.1"/>
</dbReference>
<name>A0ABQ5V1Y2_9PROT</name>
<reference evidence="3" key="2">
    <citation type="submission" date="2023-01" db="EMBL/GenBank/DDBJ databases">
        <title>Draft genome sequence of Algimonas porphyrae strain NBRC 108216.</title>
        <authorList>
            <person name="Sun Q."/>
            <person name="Mori K."/>
        </authorList>
    </citation>
    <scope>NUCLEOTIDE SEQUENCE</scope>
    <source>
        <strain evidence="3">NBRC 108216</strain>
    </source>
</reference>
<feature type="domain" description="Right handed beta helix" evidence="2">
    <location>
        <begin position="94"/>
        <end position="240"/>
    </location>
</feature>
<keyword evidence="4" id="KW-1185">Reference proteome</keyword>
<dbReference type="InterPro" id="IPR012334">
    <property type="entry name" value="Pectin_lyas_fold"/>
</dbReference>
<dbReference type="Proteomes" id="UP001161390">
    <property type="component" value="Unassembled WGS sequence"/>
</dbReference>
<evidence type="ECO:0000259" key="2">
    <source>
        <dbReference type="Pfam" id="PF13229"/>
    </source>
</evidence>
<dbReference type="InterPro" id="IPR011050">
    <property type="entry name" value="Pectin_lyase_fold/virulence"/>
</dbReference>
<accession>A0ABQ5V1Y2</accession>
<evidence type="ECO:0000256" key="1">
    <source>
        <dbReference type="SAM" id="SignalP"/>
    </source>
</evidence>
<dbReference type="InterPro" id="IPR006626">
    <property type="entry name" value="PbH1"/>
</dbReference>
<keyword evidence="1" id="KW-0732">Signal</keyword>
<proteinExistence type="predicted"/>
<gene>
    <name evidence="3" type="ORF">GCM10007854_16540</name>
</gene>
<feature type="signal peptide" evidence="1">
    <location>
        <begin position="1"/>
        <end position="26"/>
    </location>
</feature>
<dbReference type="InterPro" id="IPR022442">
    <property type="entry name" value="SO_2930-like_dom"/>
</dbReference>
<dbReference type="SUPFAM" id="SSF51126">
    <property type="entry name" value="Pectin lyase-like"/>
    <property type="match status" value="1"/>
</dbReference>
<dbReference type="InterPro" id="IPR039448">
    <property type="entry name" value="Beta_helix"/>
</dbReference>
<sequence length="402" mass="43229">MRYHLILPTAICLATLCLSACTPAEAPVETDVAYQDTLQLALLDAQAGDVITIPAGTHQLDRGLSLTVDDVTIRGEGMDASILSFRNQIAGAEGLLITGDNVVLENFAVEDSQGDAIKISDTDGVTIRGVRVEWTGEPKTENGAYGLYPVQTTNVLIEDVVAIGASDAGIYVGQSRGVIVRNSRAERNVAGIEIENTQDADVYGNVATDNTGGILVFNMPGLTQPGARVRVFDNDVYANDRGNFGHPGTPVASIPAGSGVVVNSHDDIEIFENRIRDNRTANIIISSVYSSNFSDSSWSDTFDPYPDRIHVHSNSLSGGGDKPDGMELKAAKTLKFGLTGRFPHVLWDGYARGEEDPQICIEQEDAEVFNADLANDSANMRVETEPHRCTLPRLAEVVLPER</sequence>
<protein>
    <recommendedName>
        <fullName evidence="2">Right handed beta helix domain-containing protein</fullName>
    </recommendedName>
</protein>
<feature type="chain" id="PRO_5045277511" description="Right handed beta helix domain-containing protein" evidence="1">
    <location>
        <begin position="27"/>
        <end position="402"/>
    </location>
</feature>
<organism evidence="3 4">
    <name type="scientific">Algimonas porphyrae</name>
    <dbReference type="NCBI Taxonomy" id="1128113"/>
    <lineage>
        <taxon>Bacteria</taxon>
        <taxon>Pseudomonadati</taxon>
        <taxon>Pseudomonadota</taxon>
        <taxon>Alphaproteobacteria</taxon>
        <taxon>Maricaulales</taxon>
        <taxon>Robiginitomaculaceae</taxon>
        <taxon>Algimonas</taxon>
    </lineage>
</organism>
<comment type="caution">
    <text evidence="3">The sequence shown here is derived from an EMBL/GenBank/DDBJ whole genome shotgun (WGS) entry which is preliminary data.</text>
</comment>
<dbReference type="Pfam" id="PF13229">
    <property type="entry name" value="Beta_helix"/>
    <property type="match status" value="1"/>
</dbReference>
<reference evidence="3" key="1">
    <citation type="journal article" date="2014" name="Int. J. Syst. Evol. Microbiol.">
        <title>Complete genome of a new Firmicutes species belonging to the dominant human colonic microbiota ('Ruminococcus bicirculans') reveals two chromosomes and a selective capacity to utilize plant glucans.</title>
        <authorList>
            <consortium name="NISC Comparative Sequencing Program"/>
            <person name="Wegmann U."/>
            <person name="Louis P."/>
            <person name="Goesmann A."/>
            <person name="Henrissat B."/>
            <person name="Duncan S.H."/>
            <person name="Flint H.J."/>
        </authorList>
    </citation>
    <scope>NUCLEOTIDE SEQUENCE</scope>
    <source>
        <strain evidence="3">NBRC 108216</strain>
    </source>
</reference>
<dbReference type="EMBL" id="BSNJ01000003">
    <property type="protein sequence ID" value="GLQ20699.1"/>
    <property type="molecule type" value="Genomic_DNA"/>
</dbReference>
<dbReference type="Gene3D" id="2.160.20.10">
    <property type="entry name" value="Single-stranded right-handed beta-helix, Pectin lyase-like"/>
    <property type="match status" value="1"/>
</dbReference>
<evidence type="ECO:0000313" key="3">
    <source>
        <dbReference type="EMBL" id="GLQ20699.1"/>
    </source>
</evidence>
<evidence type="ECO:0000313" key="4">
    <source>
        <dbReference type="Proteomes" id="UP001161390"/>
    </source>
</evidence>
<dbReference type="NCBIfam" id="TIGR03805">
    <property type="entry name" value="beta_helix_1"/>
    <property type="match status" value="1"/>
</dbReference>